<evidence type="ECO:0000259" key="1">
    <source>
        <dbReference type="SMART" id="SM00731"/>
    </source>
</evidence>
<name>A0ABY7WXL1_9LACO</name>
<proteinExistence type="predicted"/>
<protein>
    <submittedName>
        <fullName evidence="2">SprT family protein</fullName>
    </submittedName>
</protein>
<accession>A0ABY7WXL1</accession>
<reference evidence="2 3" key="1">
    <citation type="submission" date="2023-02" db="EMBL/GenBank/DDBJ databases">
        <title>Genome sequence of Lacticaseibacillus sp. KACC 23028.</title>
        <authorList>
            <person name="Kim S."/>
            <person name="Heo J."/>
            <person name="Kwon S.-W."/>
        </authorList>
    </citation>
    <scope>NUCLEOTIDE SEQUENCE [LARGE SCALE GENOMIC DNA]</scope>
    <source>
        <strain evidence="2 3">KACC 23028</strain>
    </source>
</reference>
<dbReference type="Proteomes" id="UP001220377">
    <property type="component" value="Chromosome"/>
</dbReference>
<dbReference type="InterPro" id="IPR035240">
    <property type="entry name" value="SprT_Zn_ribbon"/>
</dbReference>
<gene>
    <name evidence="2" type="ORF">PQ472_04195</name>
</gene>
<sequence length="152" mass="17815">MLEYDIQAAVNRISLTDFGMAFQHRATFNGRLRTTGGRFLLKTENLEFNPKMFAQVDEATRVGIIRHELCHYHLYRQHKGYKHIDQDFKHLLKQVGGLRYAPRLTPTKPIRIWVYRCENCGQEGLRRRRFDTSRYVCGRCGGHFALIGQRSA</sequence>
<dbReference type="Pfam" id="PF17283">
    <property type="entry name" value="Zn_ribbon_SprT"/>
    <property type="match status" value="1"/>
</dbReference>
<dbReference type="Pfam" id="PF10263">
    <property type="entry name" value="SprT-like"/>
    <property type="match status" value="1"/>
</dbReference>
<dbReference type="InterPro" id="IPR006640">
    <property type="entry name" value="SprT-like_domain"/>
</dbReference>
<dbReference type="SMART" id="SM00731">
    <property type="entry name" value="SprT"/>
    <property type="match status" value="1"/>
</dbReference>
<evidence type="ECO:0000313" key="3">
    <source>
        <dbReference type="Proteomes" id="UP001220377"/>
    </source>
</evidence>
<organism evidence="2 3">
    <name type="scientific">Lacticaseibacillus pabuli</name>
    <dbReference type="NCBI Taxonomy" id="3025672"/>
    <lineage>
        <taxon>Bacteria</taxon>
        <taxon>Bacillati</taxon>
        <taxon>Bacillota</taxon>
        <taxon>Bacilli</taxon>
        <taxon>Lactobacillales</taxon>
        <taxon>Lactobacillaceae</taxon>
        <taxon>Lacticaseibacillus</taxon>
    </lineage>
</organism>
<dbReference type="NCBIfam" id="NF003339">
    <property type="entry name" value="PRK04351.1"/>
    <property type="match status" value="1"/>
</dbReference>
<evidence type="ECO:0000313" key="2">
    <source>
        <dbReference type="EMBL" id="WDF83814.1"/>
    </source>
</evidence>
<dbReference type="EMBL" id="CP117884">
    <property type="protein sequence ID" value="WDF83814.1"/>
    <property type="molecule type" value="Genomic_DNA"/>
</dbReference>
<feature type="domain" description="SprT-like" evidence="1">
    <location>
        <begin position="4"/>
        <end position="147"/>
    </location>
</feature>
<keyword evidence="3" id="KW-1185">Reference proteome</keyword>